<dbReference type="PIRSF" id="PIRSF006060">
    <property type="entry name" value="AA_transporter"/>
    <property type="match status" value="1"/>
</dbReference>
<gene>
    <name evidence="9" type="ORF">IL334_004601</name>
</gene>
<feature type="transmembrane region" description="Helical" evidence="7">
    <location>
        <begin position="279"/>
        <end position="298"/>
    </location>
</feature>
<accession>A0ABZ1D0T0</accession>
<keyword evidence="3 7" id="KW-0812">Transmembrane</keyword>
<feature type="transmembrane region" description="Helical" evidence="7">
    <location>
        <begin position="48"/>
        <end position="70"/>
    </location>
</feature>
<evidence type="ECO:0000256" key="1">
    <source>
        <dbReference type="ARBA" id="ARBA00004141"/>
    </source>
</evidence>
<feature type="transmembrane region" description="Helical" evidence="7">
    <location>
        <begin position="484"/>
        <end position="504"/>
    </location>
</feature>
<dbReference type="EMBL" id="CP141886">
    <property type="protein sequence ID" value="WRT67629.1"/>
    <property type="molecule type" value="Genomic_DNA"/>
</dbReference>
<evidence type="ECO:0000256" key="6">
    <source>
        <dbReference type="ARBA" id="ARBA00023136"/>
    </source>
</evidence>
<evidence type="ECO:0000313" key="9">
    <source>
        <dbReference type="EMBL" id="WRT67629.1"/>
    </source>
</evidence>
<dbReference type="GeneID" id="87956732"/>
<sequence length="549" mass="59969">MNLEPEYDDKKHGDVYNQQVDGTHVPPVYEEEVVAHQGLQRSLKARHLAMISIGGVIGTGLFLGTGSALAHGGPLGLFLGYALMGSICYSVMISLGEMISFLPIPGGHIKLAERFVDPALSFTMGWNYWYNWVIILPAELSAAAVLINLWNKTINNALWISICLIVVVVINLLGAGAYGEAEFWFASIKVLTIVGLIILGIIISAGGGPNHETTGFRYWRDPGPFVQYSGIQGSLGKFLGFWAVLTQAAFSYIGTEIVAIAAGEAKNPRRNLPRSIKKVYIRILVFYLGGTFIIGILVPSNEEGLALNSGTALASPFVIAIRKAGIPALPSIINACLLTSAWSAASSDLFTSSRAIYGLAISRKAPKIFARTTKNGLPYVAIIFCAMFGALAYMSLQSTAGKVFGYFANLTAAAGLMTWWGICFTYIRFEKGLRDQGIPKSSLPYTARLNYHAFAAKYAIVLISIILFFSAWNVFLKSDTGFDAATFITNYLPLWLFPILWVGYKFIKKTRFVRSTEMDFVSGLDVIEAESYEEEPPKTIVGKIWASIM</sequence>
<feature type="transmembrane region" description="Helical" evidence="7">
    <location>
        <begin position="449"/>
        <end position="472"/>
    </location>
</feature>
<proteinExistence type="predicted"/>
<dbReference type="PROSITE" id="PS00218">
    <property type="entry name" value="AMINO_ACID_PERMEASE_1"/>
    <property type="match status" value="1"/>
</dbReference>
<evidence type="ECO:0000256" key="7">
    <source>
        <dbReference type="SAM" id="Phobius"/>
    </source>
</evidence>
<feature type="domain" description="Amino acid permease/ SLC12A" evidence="8">
    <location>
        <begin position="47"/>
        <end position="512"/>
    </location>
</feature>
<feature type="transmembrane region" description="Helical" evidence="7">
    <location>
        <begin position="376"/>
        <end position="394"/>
    </location>
</feature>
<evidence type="ECO:0000256" key="4">
    <source>
        <dbReference type="ARBA" id="ARBA00022970"/>
    </source>
</evidence>
<dbReference type="InterPro" id="IPR004841">
    <property type="entry name" value="AA-permease/SLC12A_dom"/>
</dbReference>
<evidence type="ECO:0000259" key="8">
    <source>
        <dbReference type="Pfam" id="PF00324"/>
    </source>
</evidence>
<evidence type="ECO:0000256" key="2">
    <source>
        <dbReference type="ARBA" id="ARBA00022448"/>
    </source>
</evidence>
<keyword evidence="4" id="KW-0029">Amino-acid transport</keyword>
<dbReference type="PANTHER" id="PTHR43341:SF20">
    <property type="entry name" value="AAT FAMILY AMINO ACID TRANSPORTER"/>
    <property type="match status" value="1"/>
</dbReference>
<comment type="subcellular location">
    <subcellularLocation>
        <location evidence="1">Membrane</location>
        <topology evidence="1">Multi-pass membrane protein</topology>
    </subcellularLocation>
</comment>
<feature type="transmembrane region" description="Helical" evidence="7">
    <location>
        <begin position="77"/>
        <end position="95"/>
    </location>
</feature>
<feature type="transmembrane region" description="Helical" evidence="7">
    <location>
        <begin position="184"/>
        <end position="207"/>
    </location>
</feature>
<reference evidence="9 10" key="1">
    <citation type="submission" date="2024-01" db="EMBL/GenBank/DDBJ databases">
        <title>Comparative genomics of Cryptococcus and Kwoniella reveals pathogenesis evolution and contrasting modes of karyotype evolution via chromosome fusion or intercentromeric recombination.</title>
        <authorList>
            <person name="Coelho M.A."/>
            <person name="David-Palma M."/>
            <person name="Shea T."/>
            <person name="Bowers K."/>
            <person name="McGinley-Smith S."/>
            <person name="Mohammad A.W."/>
            <person name="Gnirke A."/>
            <person name="Yurkov A.M."/>
            <person name="Nowrousian M."/>
            <person name="Sun S."/>
            <person name="Cuomo C.A."/>
            <person name="Heitman J."/>
        </authorList>
    </citation>
    <scope>NUCLEOTIDE SEQUENCE [LARGE SCALE GENOMIC DNA]</scope>
    <source>
        <strain evidence="9">CBS 11374</strain>
    </source>
</reference>
<dbReference type="Gene3D" id="1.20.1740.10">
    <property type="entry name" value="Amino acid/polyamine transporter I"/>
    <property type="match status" value="1"/>
</dbReference>
<evidence type="ECO:0000256" key="3">
    <source>
        <dbReference type="ARBA" id="ARBA00022692"/>
    </source>
</evidence>
<keyword evidence="5 7" id="KW-1133">Transmembrane helix</keyword>
<keyword evidence="2" id="KW-0813">Transport</keyword>
<evidence type="ECO:0000256" key="5">
    <source>
        <dbReference type="ARBA" id="ARBA00022989"/>
    </source>
</evidence>
<dbReference type="Proteomes" id="UP001329825">
    <property type="component" value="Chromosome 6"/>
</dbReference>
<keyword evidence="10" id="KW-1185">Reference proteome</keyword>
<dbReference type="InterPro" id="IPR004840">
    <property type="entry name" value="Amino_acid_permease_CS"/>
</dbReference>
<organism evidence="9 10">
    <name type="scientific">Kwoniella shivajii</name>
    <dbReference type="NCBI Taxonomy" id="564305"/>
    <lineage>
        <taxon>Eukaryota</taxon>
        <taxon>Fungi</taxon>
        <taxon>Dikarya</taxon>
        <taxon>Basidiomycota</taxon>
        <taxon>Agaricomycotina</taxon>
        <taxon>Tremellomycetes</taxon>
        <taxon>Tremellales</taxon>
        <taxon>Cryptococcaceae</taxon>
        <taxon>Kwoniella</taxon>
    </lineage>
</organism>
<protein>
    <recommendedName>
        <fullName evidence="8">Amino acid permease/ SLC12A domain-containing protein</fullName>
    </recommendedName>
</protein>
<feature type="transmembrane region" description="Helical" evidence="7">
    <location>
        <begin position="406"/>
        <end position="429"/>
    </location>
</feature>
<dbReference type="PANTHER" id="PTHR43341">
    <property type="entry name" value="AMINO ACID PERMEASE"/>
    <property type="match status" value="1"/>
</dbReference>
<dbReference type="Pfam" id="PF00324">
    <property type="entry name" value="AA_permease"/>
    <property type="match status" value="1"/>
</dbReference>
<keyword evidence="6 7" id="KW-0472">Membrane</keyword>
<feature type="transmembrane region" description="Helical" evidence="7">
    <location>
        <begin position="129"/>
        <end position="150"/>
    </location>
</feature>
<name>A0ABZ1D0T0_9TREE</name>
<evidence type="ECO:0000313" key="10">
    <source>
        <dbReference type="Proteomes" id="UP001329825"/>
    </source>
</evidence>
<feature type="transmembrane region" description="Helical" evidence="7">
    <location>
        <begin position="157"/>
        <end position="178"/>
    </location>
</feature>
<dbReference type="RefSeq" id="XP_062792369.1">
    <property type="nucleotide sequence ID" value="XM_062936318.1"/>
</dbReference>
<dbReference type="InterPro" id="IPR050524">
    <property type="entry name" value="APC_YAT"/>
</dbReference>